<comment type="caution">
    <text evidence="1">The sequence shown here is derived from an EMBL/GenBank/DDBJ whole genome shotgun (WGS) entry which is preliminary data.</text>
</comment>
<keyword evidence="2" id="KW-1185">Reference proteome</keyword>
<accession>A0A369J492</accession>
<proteinExistence type="predicted"/>
<reference evidence="1" key="1">
    <citation type="submission" date="2018-04" db="EMBL/GenBank/DDBJ databases">
        <title>Whole genome sequencing of Hypsizygus marmoreus.</title>
        <authorList>
            <person name="Choi I.-G."/>
            <person name="Min B."/>
            <person name="Kim J.-G."/>
            <person name="Kim S."/>
            <person name="Oh Y.-L."/>
            <person name="Kong W.-S."/>
            <person name="Park H."/>
            <person name="Jeong J."/>
            <person name="Song E.-S."/>
        </authorList>
    </citation>
    <scope>NUCLEOTIDE SEQUENCE [LARGE SCALE GENOMIC DNA]</scope>
    <source>
        <strain evidence="1">51987-8</strain>
    </source>
</reference>
<organism evidence="1 2">
    <name type="scientific">Hypsizygus marmoreus</name>
    <name type="common">White beech mushroom</name>
    <name type="synonym">Agaricus marmoreus</name>
    <dbReference type="NCBI Taxonomy" id="39966"/>
    <lineage>
        <taxon>Eukaryota</taxon>
        <taxon>Fungi</taxon>
        <taxon>Dikarya</taxon>
        <taxon>Basidiomycota</taxon>
        <taxon>Agaricomycotina</taxon>
        <taxon>Agaricomycetes</taxon>
        <taxon>Agaricomycetidae</taxon>
        <taxon>Agaricales</taxon>
        <taxon>Tricholomatineae</taxon>
        <taxon>Lyophyllaceae</taxon>
        <taxon>Hypsizygus</taxon>
    </lineage>
</organism>
<sequence length="70" mass="7980">MTTKTLPLPSDRNGRIVLTLEAYEDRLESSGRPKQNIHAAMRRLFPGLESGYYYPGSLSFRFKVTENTNS</sequence>
<dbReference type="AlphaFoldDB" id="A0A369J492"/>
<evidence type="ECO:0000313" key="2">
    <source>
        <dbReference type="Proteomes" id="UP000076154"/>
    </source>
</evidence>
<dbReference type="Proteomes" id="UP000076154">
    <property type="component" value="Unassembled WGS sequence"/>
</dbReference>
<dbReference type="InParanoid" id="A0A369J492"/>
<name>A0A369J492_HYPMA</name>
<protein>
    <submittedName>
        <fullName evidence="1">Uncharacterized protein</fullName>
    </submittedName>
</protein>
<dbReference type="EMBL" id="LUEZ02000184">
    <property type="protein sequence ID" value="RDB15225.1"/>
    <property type="molecule type" value="Genomic_DNA"/>
</dbReference>
<gene>
    <name evidence="1" type="ORF">Hypma_004720</name>
</gene>
<evidence type="ECO:0000313" key="1">
    <source>
        <dbReference type="EMBL" id="RDB15225.1"/>
    </source>
</evidence>